<comment type="caution">
    <text evidence="2">The sequence shown here is derived from an EMBL/GenBank/DDBJ whole genome shotgun (WGS) entry which is preliminary data.</text>
</comment>
<reference evidence="2 3" key="1">
    <citation type="submission" date="2018-02" db="EMBL/GenBank/DDBJ databases">
        <title>Draft genome of wild Prunus yedoensis var. nudiflora.</title>
        <authorList>
            <person name="Baek S."/>
            <person name="Kim J.-H."/>
            <person name="Choi K."/>
            <person name="Kim G.-B."/>
            <person name="Cho A."/>
            <person name="Jang H."/>
            <person name="Shin C.-H."/>
            <person name="Yu H.-J."/>
            <person name="Mun J.-H."/>
        </authorList>
    </citation>
    <scope>NUCLEOTIDE SEQUENCE [LARGE SCALE GENOMIC DNA]</scope>
    <source>
        <strain evidence="3">cv. Jeju island</strain>
        <tissue evidence="2">Leaf</tissue>
    </source>
</reference>
<dbReference type="Proteomes" id="UP000250321">
    <property type="component" value="Unassembled WGS sequence"/>
</dbReference>
<organism evidence="2 3">
    <name type="scientific">Prunus yedoensis var. nudiflora</name>
    <dbReference type="NCBI Taxonomy" id="2094558"/>
    <lineage>
        <taxon>Eukaryota</taxon>
        <taxon>Viridiplantae</taxon>
        <taxon>Streptophyta</taxon>
        <taxon>Embryophyta</taxon>
        <taxon>Tracheophyta</taxon>
        <taxon>Spermatophyta</taxon>
        <taxon>Magnoliopsida</taxon>
        <taxon>eudicotyledons</taxon>
        <taxon>Gunneridae</taxon>
        <taxon>Pentapetalae</taxon>
        <taxon>rosids</taxon>
        <taxon>fabids</taxon>
        <taxon>Rosales</taxon>
        <taxon>Rosaceae</taxon>
        <taxon>Amygdaloideae</taxon>
        <taxon>Amygdaleae</taxon>
        <taxon>Prunus</taxon>
    </lineage>
</organism>
<evidence type="ECO:0000256" key="1">
    <source>
        <dbReference type="SAM" id="MobiDB-lite"/>
    </source>
</evidence>
<name>A0A314Y0M2_PRUYE</name>
<sequence>MADEPAVEKDEANEGATNKVEANIVEQWSVRHEPKRNEVDETRAEEDVNKGESIVEVSR</sequence>
<protein>
    <submittedName>
        <fullName evidence="2">Uncharacterized protein</fullName>
    </submittedName>
</protein>
<feature type="compositionally biased region" description="Basic and acidic residues" evidence="1">
    <location>
        <begin position="29"/>
        <end position="50"/>
    </location>
</feature>
<dbReference type="AlphaFoldDB" id="A0A314Y0M2"/>
<feature type="region of interest" description="Disordered" evidence="1">
    <location>
        <begin position="1"/>
        <end position="59"/>
    </location>
</feature>
<keyword evidence="3" id="KW-1185">Reference proteome</keyword>
<evidence type="ECO:0000313" key="2">
    <source>
        <dbReference type="EMBL" id="PQP99792.1"/>
    </source>
</evidence>
<proteinExistence type="predicted"/>
<evidence type="ECO:0000313" key="3">
    <source>
        <dbReference type="Proteomes" id="UP000250321"/>
    </source>
</evidence>
<accession>A0A314Y0M2</accession>
<feature type="compositionally biased region" description="Basic and acidic residues" evidence="1">
    <location>
        <begin position="1"/>
        <end position="12"/>
    </location>
</feature>
<dbReference type="EMBL" id="PJQY01001772">
    <property type="protein sequence ID" value="PQP99792.1"/>
    <property type="molecule type" value="Genomic_DNA"/>
</dbReference>
<gene>
    <name evidence="2" type="ORF">Pyn_19427</name>
</gene>